<evidence type="ECO:0000259" key="9">
    <source>
        <dbReference type="Pfam" id="PF10099"/>
    </source>
</evidence>
<evidence type="ECO:0000256" key="3">
    <source>
        <dbReference type="ARBA" id="ARBA00022692"/>
    </source>
</evidence>
<dbReference type="InterPro" id="IPR051474">
    <property type="entry name" value="Anti-sigma-K/W_factor"/>
</dbReference>
<reference evidence="11 12" key="1">
    <citation type="journal article" date="2022" name="BMC Genomics">
        <title>Comparative genome analysis of mycobacteria focusing on tRNA and non-coding RNA.</title>
        <authorList>
            <person name="Behra P.R.K."/>
            <person name="Pettersson B.M.F."/>
            <person name="Ramesh M."/>
            <person name="Das S."/>
            <person name="Dasgupta S."/>
            <person name="Kirsebom L.A."/>
        </authorList>
    </citation>
    <scope>NUCLEOTIDE SEQUENCE [LARGE SCALE GENOMIC DNA]</scope>
    <source>
        <strain evidence="11 12">DSM 44078</strain>
    </source>
</reference>
<evidence type="ECO:0000256" key="2">
    <source>
        <dbReference type="ARBA" id="ARBA00022475"/>
    </source>
</evidence>
<evidence type="ECO:0000256" key="4">
    <source>
        <dbReference type="ARBA" id="ARBA00022989"/>
    </source>
</evidence>
<feature type="transmembrane region" description="Helical" evidence="8">
    <location>
        <begin position="106"/>
        <end position="126"/>
    </location>
</feature>
<evidence type="ECO:0000256" key="7">
    <source>
        <dbReference type="ARBA" id="ARBA00023163"/>
    </source>
</evidence>
<sequence>MTSAVDPTGPIDNDLIDLATPYALHAVSDDERDDIEARVAAARPFTADTFFDEVRAIREAMAAVAAVTALEPPVQLRERVLAAVAADNVTVLPAGRTAGAGRQRGLIAVAAALVIGLGAVGVGVAVRPSAPTASTAQEIFSAPDVRTITGDIPTGGQATLVFSHDRNAGVLVMNNVAPPTAGTVYQMWLVNDKGVTSAGVMDAKAVAPSTTAVLPDLGDSTALAFTVEPGNGSPQPTGAVFAKLPIT</sequence>
<gene>
    <name evidence="8" type="primary">rskA</name>
    <name evidence="11" type="ORF">H7J73_16835</name>
</gene>
<dbReference type="Gene3D" id="1.10.10.1320">
    <property type="entry name" value="Anti-sigma factor, zinc-finger domain"/>
    <property type="match status" value="1"/>
</dbReference>
<evidence type="ECO:0000256" key="1">
    <source>
        <dbReference type="ARBA" id="ARBA00004162"/>
    </source>
</evidence>
<dbReference type="InterPro" id="IPR053877">
    <property type="entry name" value="RskA_N"/>
</dbReference>
<evidence type="ECO:0000256" key="5">
    <source>
        <dbReference type="ARBA" id="ARBA00023015"/>
    </source>
</evidence>
<evidence type="ECO:0000259" key="10">
    <source>
        <dbReference type="Pfam" id="PF22618"/>
    </source>
</evidence>
<comment type="domain">
    <text evidence="8">The cytosolic domain interacts with sigma factor SigK.</text>
</comment>
<keyword evidence="7 8" id="KW-0804">Transcription</keyword>
<organism evidence="11 12">
    <name type="scientific">Mycolicibacterium komossense</name>
    <dbReference type="NCBI Taxonomy" id="1779"/>
    <lineage>
        <taxon>Bacteria</taxon>
        <taxon>Bacillati</taxon>
        <taxon>Actinomycetota</taxon>
        <taxon>Actinomycetes</taxon>
        <taxon>Mycobacteriales</taxon>
        <taxon>Mycobacteriaceae</taxon>
        <taxon>Mycolicibacterium</taxon>
    </lineage>
</organism>
<accession>A0ABT3CDZ2</accession>
<feature type="domain" description="Anti-sigma-K factor RskA N-terminal" evidence="10">
    <location>
        <begin position="15"/>
        <end position="62"/>
    </location>
</feature>
<feature type="domain" description="Anti-sigma K factor RskA C-terminal" evidence="9">
    <location>
        <begin position="108"/>
        <end position="239"/>
    </location>
</feature>
<evidence type="ECO:0000256" key="6">
    <source>
        <dbReference type="ARBA" id="ARBA00023136"/>
    </source>
</evidence>
<name>A0ABT3CDZ2_9MYCO</name>
<proteinExistence type="inferred from homology"/>
<protein>
    <recommendedName>
        <fullName evidence="8">Anti-sigma-K factor RskA</fullName>
    </recommendedName>
    <alternativeName>
        <fullName evidence="8">Sigma-K anti-sigma factor RskA</fullName>
    </alternativeName>
</protein>
<dbReference type="Proteomes" id="UP001526201">
    <property type="component" value="Unassembled WGS sequence"/>
</dbReference>
<dbReference type="InterPro" id="IPR041916">
    <property type="entry name" value="Anti_sigma_zinc_sf"/>
</dbReference>
<dbReference type="PANTHER" id="PTHR37461">
    <property type="entry name" value="ANTI-SIGMA-K FACTOR RSKA"/>
    <property type="match status" value="1"/>
</dbReference>
<comment type="similarity">
    <text evidence="8">Belongs to the anti-sigma-K factor family.</text>
</comment>
<dbReference type="RefSeq" id="WP_264068688.1">
    <property type="nucleotide sequence ID" value="NZ_JACKTY010000030.1"/>
</dbReference>
<keyword evidence="6 8" id="KW-0472">Membrane</keyword>
<dbReference type="Pfam" id="PF22618">
    <property type="entry name" value="RskA_N"/>
    <property type="match status" value="1"/>
</dbReference>
<dbReference type="Pfam" id="PF10099">
    <property type="entry name" value="RskA_C"/>
    <property type="match status" value="1"/>
</dbReference>
<dbReference type="PANTHER" id="PTHR37461:SF1">
    <property type="entry name" value="ANTI-SIGMA-K FACTOR RSKA"/>
    <property type="match status" value="1"/>
</dbReference>
<comment type="subcellular location">
    <subcellularLocation>
        <location evidence="1 8">Cell membrane</location>
        <topology evidence="1 8">Single-pass membrane protein</topology>
    </subcellularLocation>
</comment>
<keyword evidence="4 8" id="KW-1133">Transmembrane helix</keyword>
<evidence type="ECO:0000313" key="11">
    <source>
        <dbReference type="EMBL" id="MCV7227691.1"/>
    </source>
</evidence>
<dbReference type="InterPro" id="IPR018764">
    <property type="entry name" value="RskA_C"/>
</dbReference>
<keyword evidence="2 8" id="KW-1003">Cell membrane</keyword>
<evidence type="ECO:0000256" key="8">
    <source>
        <dbReference type="RuleBase" id="RU363049"/>
    </source>
</evidence>
<keyword evidence="12" id="KW-1185">Reference proteome</keyword>
<comment type="function">
    <text evidence="8">An anti-sigma factor for extracytoplasmic function (ECF) sigma factor SigK. ECF sigma factors are held in an inactive form by an anti-sigma factor until released by regulated intramembrane proteolysis (RIP). RIP occurs when an extracytoplasmic signal triggers a concerted proteolytic cascade to transmit information and elicit cellular responses. The membrane-spanning regulatory substrate protein is first cut extracytoplasmically (site-1 protease, S1P), then within the membrane itself (site-2 protease, S2P, Rip1), while cytoplasmic proteases finish degrading the regulatory protein, liberating the sigma factor.</text>
</comment>
<keyword evidence="3 8" id="KW-0812">Transmembrane</keyword>
<evidence type="ECO:0000313" key="12">
    <source>
        <dbReference type="Proteomes" id="UP001526201"/>
    </source>
</evidence>
<keyword evidence="5 8" id="KW-0805">Transcription regulation</keyword>
<dbReference type="EMBL" id="JACKTY010000030">
    <property type="protein sequence ID" value="MCV7227691.1"/>
    <property type="molecule type" value="Genomic_DNA"/>
</dbReference>
<comment type="caution">
    <text evidence="11">The sequence shown here is derived from an EMBL/GenBank/DDBJ whole genome shotgun (WGS) entry which is preliminary data.</text>
</comment>